<feature type="compositionally biased region" description="Low complexity" evidence="1">
    <location>
        <begin position="753"/>
        <end position="762"/>
    </location>
</feature>
<accession>A0A9D4Z000</accession>
<dbReference type="Pfam" id="PF24545">
    <property type="entry name" value="Ig_TPPC8_1st"/>
    <property type="match status" value="1"/>
</dbReference>
<dbReference type="InterPro" id="IPR058541">
    <property type="entry name" value="Ig_TPPC8_1st"/>
</dbReference>
<evidence type="ECO:0008006" key="6">
    <source>
        <dbReference type="Google" id="ProtNLM"/>
    </source>
</evidence>
<dbReference type="PANTHER" id="PTHR12975">
    <property type="entry name" value="TRANSPORT PROTEIN TRAPP"/>
    <property type="match status" value="1"/>
</dbReference>
<evidence type="ECO:0000259" key="2">
    <source>
        <dbReference type="Pfam" id="PF24542"/>
    </source>
</evidence>
<feature type="domain" description="TPPC8 first Ig-like" evidence="3">
    <location>
        <begin position="702"/>
        <end position="809"/>
    </location>
</feature>
<organism evidence="4 5">
    <name type="scientific">Chlorella vulgaris</name>
    <name type="common">Green alga</name>
    <dbReference type="NCBI Taxonomy" id="3077"/>
    <lineage>
        <taxon>Eukaryota</taxon>
        <taxon>Viridiplantae</taxon>
        <taxon>Chlorophyta</taxon>
        <taxon>core chlorophytes</taxon>
        <taxon>Trebouxiophyceae</taxon>
        <taxon>Chlorellales</taxon>
        <taxon>Chlorellaceae</taxon>
        <taxon>Chlorella clade</taxon>
        <taxon>Chlorella</taxon>
    </lineage>
</organism>
<dbReference type="Proteomes" id="UP001055712">
    <property type="component" value="Unassembled WGS sequence"/>
</dbReference>
<keyword evidence="5" id="KW-1185">Reference proteome</keyword>
<dbReference type="EMBL" id="SIDB01000002">
    <property type="protein sequence ID" value="KAI3435586.1"/>
    <property type="molecule type" value="Genomic_DNA"/>
</dbReference>
<feature type="compositionally biased region" description="Low complexity" evidence="1">
    <location>
        <begin position="908"/>
        <end position="930"/>
    </location>
</feature>
<protein>
    <recommendedName>
        <fullName evidence="6">Trafficking protein particle complex subunit 8</fullName>
    </recommendedName>
</protein>
<feature type="domain" description="TPPC8 C-terminal Ig-like" evidence="2">
    <location>
        <begin position="1230"/>
        <end position="1363"/>
    </location>
</feature>
<comment type="caution">
    <text evidence="4">The sequence shown here is derived from an EMBL/GenBank/DDBJ whole genome shotgun (WGS) entry which is preliminary data.</text>
</comment>
<reference evidence="4" key="2">
    <citation type="submission" date="2020-11" db="EMBL/GenBank/DDBJ databases">
        <authorList>
            <person name="Cecchin M."/>
            <person name="Marcolungo L."/>
            <person name="Rossato M."/>
            <person name="Girolomoni L."/>
            <person name="Cosentino E."/>
            <person name="Cuine S."/>
            <person name="Li-Beisson Y."/>
            <person name="Delledonne M."/>
            <person name="Ballottari M."/>
        </authorList>
    </citation>
    <scope>NUCLEOTIDE SEQUENCE</scope>
    <source>
        <strain evidence="4">211/11P</strain>
        <tissue evidence="4">Whole cell</tissue>
    </source>
</reference>
<name>A0A9D4Z000_CHLVU</name>
<dbReference type="InterPro" id="IPR057651">
    <property type="entry name" value="Ig_TPPC8_C"/>
</dbReference>
<feature type="region of interest" description="Disordered" evidence="1">
    <location>
        <begin position="908"/>
        <end position="971"/>
    </location>
</feature>
<feature type="region of interest" description="Disordered" evidence="1">
    <location>
        <begin position="808"/>
        <end position="833"/>
    </location>
</feature>
<feature type="region of interest" description="Disordered" evidence="1">
    <location>
        <begin position="1281"/>
        <end position="1301"/>
    </location>
</feature>
<gene>
    <name evidence="4" type="ORF">D9Q98_001651</name>
</gene>
<evidence type="ECO:0000256" key="1">
    <source>
        <dbReference type="SAM" id="MobiDB-lite"/>
    </source>
</evidence>
<dbReference type="InterPro" id="IPR024420">
    <property type="entry name" value="TRAPP_III_complex_Trs85"/>
</dbReference>
<feature type="compositionally biased region" description="Gly residues" evidence="1">
    <location>
        <begin position="352"/>
        <end position="370"/>
    </location>
</feature>
<feature type="region of interest" description="Disordered" evidence="1">
    <location>
        <begin position="738"/>
        <end position="762"/>
    </location>
</feature>
<proteinExistence type="predicted"/>
<evidence type="ECO:0000259" key="3">
    <source>
        <dbReference type="Pfam" id="PF24545"/>
    </source>
</evidence>
<dbReference type="Pfam" id="PF12739">
    <property type="entry name" value="TRAPPC-Trs85"/>
    <property type="match status" value="1"/>
</dbReference>
<feature type="compositionally biased region" description="Low complexity" evidence="1">
    <location>
        <begin position="951"/>
        <end position="965"/>
    </location>
</feature>
<dbReference type="OrthoDB" id="437922at2759"/>
<evidence type="ECO:0000313" key="4">
    <source>
        <dbReference type="EMBL" id="KAI3435586.1"/>
    </source>
</evidence>
<feature type="compositionally biased region" description="Low complexity" evidence="1">
    <location>
        <begin position="1152"/>
        <end position="1183"/>
    </location>
</feature>
<sequence>MERLQIIKAELQRSHCPAVMVLAHPQVEAACNLNGLTLAELLRPFGVIRQLNGTVGVPVRTPAEHPLRLHSWRLRFYTAETMFQPAPEAADEYLRGVLSAAASEVAGSDVPDLQELLDCAARREDPPCPWYRRYRGEFLRLLQFGEHESLDHPVACVLALPADQPGDLPAAFAALWRHAALPPLMQAGVMESAGVLRHHVLVHDGASQGPEVLVAARERLRTLAGSLGSSCQLLSINTGSGQGPPPGHPPWVDLLHGCLPGGGGGEAAQRVAVPAGGLGAWLSGADLSSLAAFVQELSVRCLLPHMETRLRALNAQVTTNRKGLKNQLKSLLWRKTASADAGSGPGTSASGSGSGGGAGSGSGSGSGGGAASSLAPGSVECQMRQLSDLALLLGDYETATSTLRLLAADTKADRGFKAYAGALEALGAAAVLSGAPPSEAVSSYREALHRYSQLSQANPRNREGVRYATRAALLVSAYLRALGQYGEANTALMKAHFQEDNLRAGLLLEQAAHCLLALSPPHTRKFAFNLVLAGLRFDMSEQRELSGRAYTQVVGVYAGRQWALIEEHLSDTLGRQAREGGDATTAVRHYMDMLYCPHNNLYCQNLYLQQFMDALQQAQAQLGFPLVLPLPLPQVSCERVGLQHDGQTCYCSVDARQVEGGVWAALDSALQPTAEPQQGGSSWLEGGSRPRLADGDAGALSCCVGEAVGVDVVLHNPLHLHLHTTRLRLACTCDPQPPAGGAGERSAAGEDGGQQQQGSQQGFQVYEESVTLQAGERVTVHLRVVPLRPGTLHVHGVAWLLNGTAHGTATFRTPHPPPARRGSSARLPADTDAAPAPRSAAISLAVLPPMPRLEVSLAGLPPTLLAGEVVCCSMRLRNSGAMTLQHLTMAAPANAGIRLGSGAANGLPAAQQAAGGGAASPAAAQRSSGGVAEAEAADGNGGTSPCPPPSASVSASASASASLPPHLTQALPPPSLRRGAAVFQLPSVRLGVGQEVTLPVWYRAAHAGATHLVVAWRYEPLVRLDTLSCRTARFAQAVQALPSLHLSARLAAGLAGCALGGCLLQAQVHNCWDEGLQVAGLACHSTKWRLCQSSSLNSAGSLLVAPDASAVLHRQLVVTEGAAAGQAQHSGGAQAPAMSAGEAGLLEASRQAAAMAPAAPKHLQPPAQQQQQQQWHSPQQQQQQRHKRQQQDAEGADVVVVWQVAGRAGTPTRRGFTALHGQRLHAAPPIDVQLRGAASVAHDFEAAPLCMLPLTLLLRNTMAAPAAVCVELGRLPGEGGPVPPSLPTWQPRASPLTDGGAATPSSGSVLLAAAAALPPVRQHIWCGRTRVTLPAVAPGGVVQVPLSVAVTRPGKLSLADCHVSWHFAGQPPHVSGSCRVPAHHCTVLAAVPALP</sequence>
<dbReference type="GO" id="GO:1990072">
    <property type="term" value="C:TRAPPIII protein complex"/>
    <property type="evidence" value="ECO:0007669"/>
    <property type="project" value="TreeGrafter"/>
</dbReference>
<reference evidence="4" key="1">
    <citation type="journal article" date="2019" name="Plant J.">
        <title>Chlorella vulgaris genome assembly and annotation reveals the molecular basis for metabolic acclimation to high light conditions.</title>
        <authorList>
            <person name="Cecchin M."/>
            <person name="Marcolungo L."/>
            <person name="Rossato M."/>
            <person name="Girolomoni L."/>
            <person name="Cosentino E."/>
            <person name="Cuine S."/>
            <person name="Li-Beisson Y."/>
            <person name="Delledonne M."/>
            <person name="Ballottari M."/>
        </authorList>
    </citation>
    <scope>NUCLEOTIDE SEQUENCE</scope>
    <source>
        <strain evidence="4">211/11P</strain>
    </source>
</reference>
<dbReference type="Pfam" id="PF24542">
    <property type="entry name" value="Ig_TPPC8_C"/>
    <property type="match status" value="1"/>
</dbReference>
<evidence type="ECO:0000313" key="5">
    <source>
        <dbReference type="Proteomes" id="UP001055712"/>
    </source>
</evidence>
<feature type="region of interest" description="Disordered" evidence="1">
    <location>
        <begin position="339"/>
        <end position="374"/>
    </location>
</feature>
<dbReference type="PANTHER" id="PTHR12975:SF6">
    <property type="entry name" value="TRAFFICKING PROTEIN PARTICLE COMPLEX SUBUNIT 8"/>
    <property type="match status" value="1"/>
</dbReference>
<feature type="compositionally biased region" description="Low complexity" evidence="1">
    <location>
        <begin position="339"/>
        <end position="351"/>
    </location>
</feature>
<feature type="region of interest" description="Disordered" evidence="1">
    <location>
        <begin position="1148"/>
        <end position="1194"/>
    </location>
</feature>